<dbReference type="PROSITE" id="PS50305">
    <property type="entry name" value="SIRTUIN"/>
    <property type="match status" value="1"/>
</dbReference>
<feature type="active site" description="Proton acceptor" evidence="3 4">
    <location>
        <position position="116"/>
    </location>
</feature>
<feature type="binding site" evidence="3">
    <location>
        <begin position="98"/>
        <end position="101"/>
    </location>
    <ligand>
        <name>NAD(+)</name>
        <dbReference type="ChEBI" id="CHEBI:57540"/>
    </ligand>
</feature>
<dbReference type="Pfam" id="PF02146">
    <property type="entry name" value="SIR2"/>
    <property type="match status" value="1"/>
</dbReference>
<dbReference type="PANTHER" id="PTHR11085:SF10">
    <property type="entry name" value="NAD-DEPENDENT PROTEIN DEACYLASE SIRTUIN-5, MITOCHONDRIAL-RELATED"/>
    <property type="match status" value="1"/>
</dbReference>
<feature type="binding site" evidence="3">
    <location>
        <position position="67"/>
    </location>
    <ligand>
        <name>substrate</name>
    </ligand>
</feature>
<evidence type="ECO:0000256" key="4">
    <source>
        <dbReference type="PROSITE-ProRule" id="PRU00236"/>
    </source>
</evidence>
<dbReference type="Gene3D" id="3.40.50.1220">
    <property type="entry name" value="TPP-binding domain"/>
    <property type="match status" value="1"/>
</dbReference>
<evidence type="ECO:0000259" key="5">
    <source>
        <dbReference type="PROSITE" id="PS50305"/>
    </source>
</evidence>
<dbReference type="GO" id="GO:0070403">
    <property type="term" value="F:NAD+ binding"/>
    <property type="evidence" value="ECO:0007669"/>
    <property type="project" value="UniProtKB-UniRule"/>
</dbReference>
<dbReference type="InterPro" id="IPR050134">
    <property type="entry name" value="NAD-dep_sirtuin_deacylases"/>
</dbReference>
<dbReference type="InterPro" id="IPR003000">
    <property type="entry name" value="Sirtuin"/>
</dbReference>
<dbReference type="EC" id="2.3.1.286" evidence="3"/>
<keyword evidence="2 3" id="KW-0520">NAD</keyword>
<dbReference type="InterPro" id="IPR026591">
    <property type="entry name" value="Sirtuin_cat_small_dom_sf"/>
</dbReference>
<feature type="binding site" evidence="3 4">
    <location>
        <position position="152"/>
    </location>
    <ligand>
        <name>Zn(2+)</name>
        <dbReference type="ChEBI" id="CHEBI:29105"/>
    </ligand>
</feature>
<dbReference type="SUPFAM" id="SSF52467">
    <property type="entry name" value="DHS-like NAD/FAD-binding domain"/>
    <property type="match status" value="1"/>
</dbReference>
<feature type="domain" description="Deacetylase sirtuin-type" evidence="5">
    <location>
        <begin position="1"/>
        <end position="249"/>
    </location>
</feature>
<organism evidence="6 7">
    <name type="scientific">Pseudomonas protegens (strain DSM 19095 / LMG 27888 / CFBP 6595 / CHA0)</name>
    <dbReference type="NCBI Taxonomy" id="1124983"/>
    <lineage>
        <taxon>Bacteria</taxon>
        <taxon>Pseudomonadati</taxon>
        <taxon>Pseudomonadota</taxon>
        <taxon>Gammaproteobacteria</taxon>
        <taxon>Pseudomonadales</taxon>
        <taxon>Pseudomonadaceae</taxon>
        <taxon>Pseudomonas</taxon>
    </lineage>
</organism>
<comment type="cofactor">
    <cofactor evidence="3">
        <name>Zn(2+)</name>
        <dbReference type="ChEBI" id="CHEBI:29105"/>
    </cofactor>
    <text evidence="3">Binds 1 zinc ion per subunit.</text>
</comment>
<name>A0A2C9EKV7_PSEPH</name>
<comment type="catalytic activity">
    <reaction evidence="3">
        <text>N(6)-acetyl-L-lysyl-[protein] + NAD(+) + H2O = 2''-O-acetyl-ADP-D-ribose + nicotinamide + L-lysyl-[protein]</text>
        <dbReference type="Rhea" id="RHEA:43636"/>
        <dbReference type="Rhea" id="RHEA-COMP:9752"/>
        <dbReference type="Rhea" id="RHEA-COMP:10731"/>
        <dbReference type="ChEBI" id="CHEBI:15377"/>
        <dbReference type="ChEBI" id="CHEBI:17154"/>
        <dbReference type="ChEBI" id="CHEBI:29969"/>
        <dbReference type="ChEBI" id="CHEBI:57540"/>
        <dbReference type="ChEBI" id="CHEBI:61930"/>
        <dbReference type="ChEBI" id="CHEBI:83767"/>
        <dbReference type="EC" id="2.3.1.286"/>
    </reaction>
</comment>
<feature type="binding site" evidence="3">
    <location>
        <position position="236"/>
    </location>
    <ligand>
        <name>NAD(+)</name>
        <dbReference type="ChEBI" id="CHEBI:57540"/>
    </ligand>
</feature>
<dbReference type="NCBIfam" id="NF001753">
    <property type="entry name" value="PRK00481.1-3"/>
    <property type="match status" value="1"/>
</dbReference>
<dbReference type="GO" id="GO:0036055">
    <property type="term" value="F:protein-succinyllysine desuccinylase activity"/>
    <property type="evidence" value="ECO:0007669"/>
    <property type="project" value="UniProtKB-UniRule"/>
</dbReference>
<feature type="binding site" evidence="3">
    <location>
        <begin position="192"/>
        <end position="194"/>
    </location>
    <ligand>
        <name>NAD(+)</name>
        <dbReference type="ChEBI" id="CHEBI:57540"/>
    </ligand>
</feature>
<keyword evidence="3" id="KW-0963">Cytoplasm</keyword>
<evidence type="ECO:0000256" key="1">
    <source>
        <dbReference type="ARBA" id="ARBA00022679"/>
    </source>
</evidence>
<dbReference type="CDD" id="cd01412">
    <property type="entry name" value="SIRT5_Af1_CobB"/>
    <property type="match status" value="1"/>
</dbReference>
<keyword evidence="3 4" id="KW-0862">Zinc</keyword>
<dbReference type="GO" id="GO:0008270">
    <property type="term" value="F:zinc ion binding"/>
    <property type="evidence" value="ECO:0007669"/>
    <property type="project" value="UniProtKB-UniRule"/>
</dbReference>
<dbReference type="AlphaFoldDB" id="A0A2C9EKV7"/>
<dbReference type="GO" id="GO:0036054">
    <property type="term" value="F:protein-malonyllysine demalonylase activity"/>
    <property type="evidence" value="ECO:0007669"/>
    <property type="project" value="InterPro"/>
</dbReference>
<sequence length="249" mass="27128">MQFDPKRLALARHVVVFSGAGVSAESGIPTFRDALTGLWEHFDPARLATVQAFREDPALVWGWYEWRRQKVLQAQPNPAHLALAELSRRVPRLTLITQNVDDLHERAGSPSVLHLHGSLHTPKCFACNRPFKGQLPLPDLPEQGASLEPPRCTGCNGKIRPGVVWFGEPLPQATLKAAFNAAEECDLLLSVGTSGLVQPAARIPQLALQHGACVVHINPQPQACTGAEEYSLEGKAGQLLPELLRQAFA</sequence>
<comment type="subcellular location">
    <subcellularLocation>
        <location evidence="3">Cytoplasm</location>
    </subcellularLocation>
</comment>
<comment type="caution">
    <text evidence="3">Lacks conserved residue(s) required for the propagation of feature annotation.</text>
</comment>
<dbReference type="eggNOG" id="COG0846">
    <property type="taxonomic scope" value="Bacteria"/>
</dbReference>
<dbReference type="Proteomes" id="UP000013940">
    <property type="component" value="Chromosome"/>
</dbReference>
<keyword evidence="1" id="KW-0808">Transferase</keyword>
<dbReference type="GO" id="GO:0005737">
    <property type="term" value="C:cytoplasm"/>
    <property type="evidence" value="ECO:0007669"/>
    <property type="project" value="UniProtKB-SubCell"/>
</dbReference>
<dbReference type="GO" id="GO:0017136">
    <property type="term" value="F:histone deacetylase activity, NAD-dependent"/>
    <property type="evidence" value="ECO:0007669"/>
    <property type="project" value="TreeGrafter"/>
</dbReference>
<evidence type="ECO:0000256" key="3">
    <source>
        <dbReference type="HAMAP-Rule" id="MF_01121"/>
    </source>
</evidence>
<dbReference type="InterPro" id="IPR026590">
    <property type="entry name" value="Ssirtuin_cat_dom"/>
</dbReference>
<dbReference type="Gene3D" id="3.30.1600.10">
    <property type="entry name" value="SIR2/SIRT2 'Small Domain"/>
    <property type="match status" value="1"/>
</dbReference>
<feature type="binding site" evidence="3 4">
    <location>
        <position position="124"/>
    </location>
    <ligand>
        <name>Zn(2+)</name>
        <dbReference type="ChEBI" id="CHEBI:29105"/>
    </ligand>
</feature>
<evidence type="ECO:0000256" key="2">
    <source>
        <dbReference type="ARBA" id="ARBA00023027"/>
    </source>
</evidence>
<comment type="catalytic activity">
    <reaction evidence="3">
        <text>N(6)-succinyl-L-lysyl-[protein] + NAD(+) + H2O = 2''-O-succinyl-ADP-D-ribose + nicotinamide + L-lysyl-[protein]</text>
        <dbReference type="Rhea" id="RHEA:47668"/>
        <dbReference type="Rhea" id="RHEA-COMP:9752"/>
        <dbReference type="Rhea" id="RHEA-COMP:11877"/>
        <dbReference type="ChEBI" id="CHEBI:15377"/>
        <dbReference type="ChEBI" id="CHEBI:17154"/>
        <dbReference type="ChEBI" id="CHEBI:29969"/>
        <dbReference type="ChEBI" id="CHEBI:57540"/>
        <dbReference type="ChEBI" id="CHEBI:87830"/>
        <dbReference type="ChEBI" id="CHEBI:87832"/>
    </reaction>
</comment>
<dbReference type="GeneID" id="57475507"/>
<proteinExistence type="inferred from homology"/>
<dbReference type="InterPro" id="IPR029035">
    <property type="entry name" value="DHS-like_NAD/FAD-binding_dom"/>
</dbReference>
<dbReference type="EMBL" id="CP003190">
    <property type="protein sequence ID" value="AGL84284.1"/>
    <property type="molecule type" value="Genomic_DNA"/>
</dbReference>
<accession>A0A2C9EKV7</accession>
<dbReference type="HAMAP" id="MF_01121">
    <property type="entry name" value="Sirtuin_ClassIII"/>
    <property type="match status" value="1"/>
</dbReference>
<evidence type="ECO:0000313" key="7">
    <source>
        <dbReference type="Proteomes" id="UP000013940"/>
    </source>
</evidence>
<dbReference type="InterPro" id="IPR027546">
    <property type="entry name" value="Sirtuin_class_III"/>
</dbReference>
<keyword evidence="3 4" id="KW-0479">Metal-binding</keyword>
<comment type="function">
    <text evidence="3">NAD-dependent lysine deacetylase and desuccinylase that specifically removes acetyl and succinyl groups on target proteins. Modulates the activities of several proteins which are inactive in their acylated form.</text>
</comment>
<dbReference type="KEGG" id="pprc:PFLCHA0_c25130"/>
<feature type="binding site" evidence="3">
    <location>
        <begin position="218"/>
        <end position="220"/>
    </location>
    <ligand>
        <name>NAD(+)</name>
        <dbReference type="ChEBI" id="CHEBI:57540"/>
    </ligand>
</feature>
<dbReference type="PANTHER" id="PTHR11085">
    <property type="entry name" value="NAD-DEPENDENT PROTEIN DEACYLASE SIRTUIN-5, MITOCHONDRIAL-RELATED"/>
    <property type="match status" value="1"/>
</dbReference>
<feature type="binding site" evidence="3 4">
    <location>
        <position position="127"/>
    </location>
    <ligand>
        <name>Zn(2+)</name>
        <dbReference type="ChEBI" id="CHEBI:29105"/>
    </ligand>
</feature>
<reference evidence="7" key="1">
    <citation type="journal article" date="2014" name="Genome Announc.">
        <title>Full-genome sequence of the plant growth-promoting bacterium Pseudomonas protegens CHA0.</title>
        <authorList>
            <person name="Jousset A."/>
            <person name="Schuldes J."/>
            <person name="Keel C."/>
            <person name="Maurhofer M."/>
            <person name="Daniel R."/>
            <person name="Scheu S."/>
            <person name="Thuermer A."/>
        </authorList>
    </citation>
    <scope>NUCLEOTIDE SEQUENCE [LARGE SCALE GENOMIC DNA]</scope>
    <source>
        <strain evidence="7">DSM 19095 / LMG 27888 / CFBP 6595 / CHA0</strain>
    </source>
</reference>
<keyword evidence="6" id="KW-0378">Hydrolase</keyword>
<comment type="domain">
    <text evidence="3">2 residues (Tyr-64 and Arg-67) present in a large hydrophobic pocket are probably involved in substrate specificity. They are important for desuccinylation activity, but dispensable for deacetylation activity.</text>
</comment>
<feature type="binding site" evidence="3 4">
    <location>
        <position position="155"/>
    </location>
    <ligand>
        <name>Zn(2+)</name>
        <dbReference type="ChEBI" id="CHEBI:29105"/>
    </ligand>
</feature>
<comment type="similarity">
    <text evidence="3">Belongs to the sirtuin family. Class III subfamily.</text>
</comment>
<dbReference type="HOGENOM" id="CLU_023643_3_1_6"/>
<feature type="binding site" evidence="3">
    <location>
        <position position="64"/>
    </location>
    <ligand>
        <name>substrate</name>
    </ligand>
</feature>
<evidence type="ECO:0000313" key="6">
    <source>
        <dbReference type="EMBL" id="AGL84284.1"/>
    </source>
</evidence>
<dbReference type="RefSeq" id="WP_015635202.1">
    <property type="nucleotide sequence ID" value="NC_021237.1"/>
</dbReference>
<gene>
    <name evidence="6" type="primary">cobB2</name>
    <name evidence="3" type="synonym">cobB</name>
    <name evidence="6" type="ORF">PFLCHA0_c25130</name>
</gene>
<protein>
    <recommendedName>
        <fullName evidence="3">NAD-dependent protein deacylase</fullName>
        <ecNumber evidence="3">2.3.1.286</ecNumber>
    </recommendedName>
    <alternativeName>
        <fullName evidence="3">Regulatory protein SIR2 homolog</fullName>
    </alternativeName>
</protein>